<proteinExistence type="predicted"/>
<gene>
    <name evidence="1" type="ORF">AC529_12360</name>
</gene>
<dbReference type="AlphaFoldDB" id="A0A147KGF7"/>
<dbReference type="PATRIC" id="fig|665004.4.peg.658"/>
<keyword evidence="2" id="KW-1185">Reference proteome</keyword>
<comment type="caution">
    <text evidence="1">The sequence shown here is derived from an EMBL/GenBank/DDBJ whole genome shotgun (WGS) entry which is preliminary data.</text>
</comment>
<name>A0A147KGF7_THECS</name>
<protein>
    <submittedName>
        <fullName evidence="1">Uncharacterized protein</fullName>
    </submittedName>
</protein>
<reference evidence="2" key="1">
    <citation type="journal article" date="2017" name="Acta Aliment.">
        <title>Plant polysaccharide degrading enzyme system of Thermpbifida cellulosilytica TB100 revealed by de novo genome project data.</title>
        <authorList>
            <person name="Toth A."/>
            <person name="Baka E."/>
            <person name="Luzics S."/>
            <person name="Bata-Vidacs I."/>
            <person name="Nagy I."/>
            <person name="Balint B."/>
            <person name="Herceg R."/>
            <person name="Olasz F."/>
            <person name="Wilk T."/>
            <person name="Nagy T."/>
            <person name="Kriszt B."/>
            <person name="Nagy I."/>
            <person name="Kukolya J."/>
        </authorList>
    </citation>
    <scope>NUCLEOTIDE SEQUENCE [LARGE SCALE GENOMIC DNA]</scope>
    <source>
        <strain evidence="2">TB100</strain>
    </source>
</reference>
<dbReference type="OrthoDB" id="10014209at2"/>
<dbReference type="EMBL" id="LGEM01000091">
    <property type="protein sequence ID" value="KUP96404.1"/>
    <property type="molecule type" value="Genomic_DNA"/>
</dbReference>
<dbReference type="RefSeq" id="WP_068753373.1">
    <property type="nucleotide sequence ID" value="NZ_KQ950180.1"/>
</dbReference>
<evidence type="ECO:0000313" key="2">
    <source>
        <dbReference type="Proteomes" id="UP000074382"/>
    </source>
</evidence>
<organism evidence="1 2">
    <name type="scientific">Thermobifida cellulosilytica TB100</name>
    <dbReference type="NCBI Taxonomy" id="665004"/>
    <lineage>
        <taxon>Bacteria</taxon>
        <taxon>Bacillati</taxon>
        <taxon>Actinomycetota</taxon>
        <taxon>Actinomycetes</taxon>
        <taxon>Streptosporangiales</taxon>
        <taxon>Nocardiopsidaceae</taxon>
        <taxon>Thermobifida</taxon>
    </lineage>
</organism>
<sequence length="128" mass="14031">MSETQPDGLPAGMGPEDYEFWDDATRTYYERQDDGAIIARPYNGAENQQADAAANRALLIERLKGMTLLLPGDMSSNNTYTALSGISEEELRAQVGALTAQSNRQADMLATVTRLILGRFESLTIDVQ</sequence>
<dbReference type="Proteomes" id="UP000074382">
    <property type="component" value="Unassembled WGS sequence"/>
</dbReference>
<accession>A0A147KGF7</accession>
<evidence type="ECO:0000313" key="1">
    <source>
        <dbReference type="EMBL" id="KUP96404.1"/>
    </source>
</evidence>
<dbReference type="STRING" id="665004.AC529_12360"/>